<dbReference type="Gene3D" id="2.60.120.560">
    <property type="entry name" value="Exo-inulinase, domain 1"/>
    <property type="match status" value="1"/>
</dbReference>
<dbReference type="PANTHER" id="PTHR35889:SF3">
    <property type="entry name" value="F-BOX DOMAIN-CONTAINING PROTEIN"/>
    <property type="match status" value="1"/>
</dbReference>
<evidence type="ECO:0000256" key="4">
    <source>
        <dbReference type="PROSITE-ProRule" id="PRU00433"/>
    </source>
</evidence>
<dbReference type="SUPFAM" id="SSF46626">
    <property type="entry name" value="Cytochrome c"/>
    <property type="match status" value="1"/>
</dbReference>
<evidence type="ECO:0000256" key="1">
    <source>
        <dbReference type="ARBA" id="ARBA00022617"/>
    </source>
</evidence>
<keyword evidence="1 4" id="KW-0349">Heme</keyword>
<evidence type="ECO:0000313" key="8">
    <source>
        <dbReference type="Proteomes" id="UP000315724"/>
    </source>
</evidence>
<dbReference type="EMBL" id="CP036267">
    <property type="protein sequence ID" value="QDT33551.1"/>
    <property type="molecule type" value="Genomic_DNA"/>
</dbReference>
<dbReference type="InterPro" id="IPR009056">
    <property type="entry name" value="Cyt_c-like_dom"/>
</dbReference>
<evidence type="ECO:0000259" key="6">
    <source>
        <dbReference type="PROSITE" id="PS51007"/>
    </source>
</evidence>
<dbReference type="OrthoDB" id="127107at2"/>
<dbReference type="InterPro" id="IPR011429">
    <property type="entry name" value="Cyt_c_Planctomycete-type"/>
</dbReference>
<evidence type="ECO:0000256" key="5">
    <source>
        <dbReference type="SAM" id="Coils"/>
    </source>
</evidence>
<organism evidence="7 8">
    <name type="scientific">Thalassoglobus polymorphus</name>
    <dbReference type="NCBI Taxonomy" id="2527994"/>
    <lineage>
        <taxon>Bacteria</taxon>
        <taxon>Pseudomonadati</taxon>
        <taxon>Planctomycetota</taxon>
        <taxon>Planctomycetia</taxon>
        <taxon>Planctomycetales</taxon>
        <taxon>Planctomycetaceae</taxon>
        <taxon>Thalassoglobus</taxon>
    </lineage>
</organism>
<evidence type="ECO:0000256" key="3">
    <source>
        <dbReference type="ARBA" id="ARBA00023004"/>
    </source>
</evidence>
<sequence length="1084" mass="122850">MHGTRLHDRNSFCWFKRSSLMGFALFVILCGGSNVALSVEKTVSYEKDVKSLFRQRCFACHGALKQEAGLRLDTVELMIKGGDSGAVIQPGHPSKSLLLERVSATEEFEVMPPHGEGERLSKEQIAAIRKWITDGAPAPTNEEPETDPNLHWAFQPILRPEVPQLNSQWVRNPIDAFVARRHQEKNLTPTPEPSRLMLQRRLYIDLVGMPPSPEEIADLKANDSPDWYEQTVDKLLNDPRYGERWGRHWMDIWRYSDWWGLGKQMRYSQKHIWHWRDWIIESLNDDLAYDEMVRLMLAADELAPNDLQKLRASGYMARNWMLFNRDAWMDEIVEHVSKGFLGLTMNCAKCHDHKFDPISHREYYSMRAFFEPYHVRMDRVPGEPDLVKNGIPRAFDSLLDKPTYLYLRGNEATPDKSEVIKPGVPAIVSEGDLVIQQVELPPEAWQPVRRPWIIKNQLAKSAATLIPAQKALNEAIARLEAETKLNESAASVQPGPIIEEDFTTFDQSKWRSLTGKWTHNDGKLHTEAETRGAIRFLEHAPRDFDATIKFRLHPGGKYQSIGLGFDVTETTSQLVYASGGGNKVQAAYDSGSGNQYPRGDALHIQTIDTEQDYVLRVQAKGDLITAFFNGSKVIHWRSPQPRKSGAMELVSYAVSAEIDEVSVIALSSESSLEIARDQVKLAEMDLEIAKAKHRTLERRAAATQATWDGDAREEIEAALRAEMQVSLLQTQRTLLEKQQQIKEVNEKEKAAIEKQIEKANQELAKTEKQIASPIESLDKFEPLRGAEWTPTRFASSAKDDLPETFKPTSTGRRTALAKWITDPKNPLTARVAANHIWARHLGSPIVASVFDFGRNGSSPTHPELLDWLASELIDNGWSMKHLHRVIVNSSTYRMGSSLESADDNLSLDEDNRHLWRRTPIRMESQVVRDSILSLSGELDLTMGGPTIPIAAQVDSKRRSLYFFHSNNERNLFLTMFDEAAVRECYQREQSVVPQQALALSNSKLVLEAAPKIVKQIDNENKLSDLEFVRKAFASILGIDATEAELTASLRALSDWSKQPEATPESARTHFIWALLNHNDFVTLR</sequence>
<keyword evidence="2 4" id="KW-0479">Metal-binding</keyword>
<dbReference type="PROSITE" id="PS51007">
    <property type="entry name" value="CYTC"/>
    <property type="match status" value="1"/>
</dbReference>
<dbReference type="KEGG" id="tpol:Mal48_28040"/>
<proteinExistence type="predicted"/>
<keyword evidence="3 4" id="KW-0408">Iron</keyword>
<dbReference type="AlphaFoldDB" id="A0A517QPK7"/>
<evidence type="ECO:0000313" key="7">
    <source>
        <dbReference type="EMBL" id="QDT33551.1"/>
    </source>
</evidence>
<dbReference type="Pfam" id="PF07583">
    <property type="entry name" value="PSCyt2"/>
    <property type="match status" value="1"/>
</dbReference>
<accession>A0A517QPK7</accession>
<feature type="coiled-coil region" evidence="5">
    <location>
        <begin position="672"/>
        <end position="769"/>
    </location>
</feature>
<keyword evidence="5" id="KW-0175">Coiled coil</keyword>
<dbReference type="GO" id="GO:0020037">
    <property type="term" value="F:heme binding"/>
    <property type="evidence" value="ECO:0007669"/>
    <property type="project" value="InterPro"/>
</dbReference>
<feature type="domain" description="Cytochrome c" evidence="6">
    <location>
        <begin position="44"/>
        <end position="136"/>
    </location>
</feature>
<dbReference type="GO" id="GO:0046872">
    <property type="term" value="F:metal ion binding"/>
    <property type="evidence" value="ECO:0007669"/>
    <property type="project" value="UniProtKB-KW"/>
</dbReference>
<keyword evidence="8" id="KW-1185">Reference proteome</keyword>
<evidence type="ECO:0000256" key="2">
    <source>
        <dbReference type="ARBA" id="ARBA00022723"/>
    </source>
</evidence>
<dbReference type="Pfam" id="PF07635">
    <property type="entry name" value="PSCyt1"/>
    <property type="match status" value="1"/>
</dbReference>
<protein>
    <submittedName>
        <fullName evidence="7">Planctomycete cytochrome C</fullName>
    </submittedName>
</protein>
<dbReference type="GO" id="GO:0009055">
    <property type="term" value="F:electron transfer activity"/>
    <property type="evidence" value="ECO:0007669"/>
    <property type="project" value="InterPro"/>
</dbReference>
<dbReference type="InterPro" id="IPR022655">
    <property type="entry name" value="DUF1553"/>
</dbReference>
<reference evidence="7 8" key="1">
    <citation type="submission" date="2019-02" db="EMBL/GenBank/DDBJ databases">
        <title>Deep-cultivation of Planctomycetes and their phenomic and genomic characterization uncovers novel biology.</title>
        <authorList>
            <person name="Wiegand S."/>
            <person name="Jogler M."/>
            <person name="Boedeker C."/>
            <person name="Pinto D."/>
            <person name="Vollmers J."/>
            <person name="Rivas-Marin E."/>
            <person name="Kohn T."/>
            <person name="Peeters S.H."/>
            <person name="Heuer A."/>
            <person name="Rast P."/>
            <person name="Oberbeckmann S."/>
            <person name="Bunk B."/>
            <person name="Jeske O."/>
            <person name="Meyerdierks A."/>
            <person name="Storesund J.E."/>
            <person name="Kallscheuer N."/>
            <person name="Luecker S."/>
            <person name="Lage O.M."/>
            <person name="Pohl T."/>
            <person name="Merkel B.J."/>
            <person name="Hornburger P."/>
            <person name="Mueller R.-W."/>
            <person name="Bruemmer F."/>
            <person name="Labrenz M."/>
            <person name="Spormann A.M."/>
            <person name="Op den Camp H."/>
            <person name="Overmann J."/>
            <person name="Amann R."/>
            <person name="Jetten M.S.M."/>
            <person name="Mascher T."/>
            <person name="Medema M.H."/>
            <person name="Devos D.P."/>
            <person name="Kaster A.-K."/>
            <person name="Ovreas L."/>
            <person name="Rohde M."/>
            <person name="Galperin M.Y."/>
            <person name="Jogler C."/>
        </authorList>
    </citation>
    <scope>NUCLEOTIDE SEQUENCE [LARGE SCALE GENOMIC DNA]</scope>
    <source>
        <strain evidence="7 8">Mal48</strain>
    </source>
</reference>
<name>A0A517QPK7_9PLAN</name>
<dbReference type="InterPro" id="IPR036909">
    <property type="entry name" value="Cyt_c-like_dom_sf"/>
</dbReference>
<dbReference type="Proteomes" id="UP000315724">
    <property type="component" value="Chromosome"/>
</dbReference>
<dbReference type="Gene3D" id="1.10.760.10">
    <property type="entry name" value="Cytochrome c-like domain"/>
    <property type="match status" value="1"/>
</dbReference>
<dbReference type="InterPro" id="IPR011444">
    <property type="entry name" value="DUF1549"/>
</dbReference>
<gene>
    <name evidence="7" type="ORF">Mal48_28040</name>
</gene>
<dbReference type="PANTHER" id="PTHR35889">
    <property type="entry name" value="CYCLOINULO-OLIGOSACCHARIDE FRUCTANOTRANSFERASE-RELATED"/>
    <property type="match status" value="1"/>
</dbReference>
<dbReference type="Pfam" id="PF07587">
    <property type="entry name" value="PSD1"/>
    <property type="match status" value="1"/>
</dbReference>